<dbReference type="SUPFAM" id="SSF53850">
    <property type="entry name" value="Periplasmic binding protein-like II"/>
    <property type="match status" value="1"/>
</dbReference>
<comment type="caution">
    <text evidence="3">The sequence shown here is derived from an EMBL/GenBank/DDBJ whole genome shotgun (WGS) entry which is preliminary data.</text>
</comment>
<proteinExistence type="predicted"/>
<reference evidence="3 4" key="1">
    <citation type="submission" date="2019-11" db="EMBL/GenBank/DDBJ databases">
        <title>Draft genome of Amycolatopsis RM579.</title>
        <authorList>
            <person name="Duangmal K."/>
            <person name="Mingma R."/>
        </authorList>
    </citation>
    <scope>NUCLEOTIDE SEQUENCE [LARGE SCALE GENOMIC DNA]</scope>
    <source>
        <strain evidence="3 4">RM579</strain>
    </source>
</reference>
<feature type="domain" description="SsuA/THI5-like" evidence="2">
    <location>
        <begin position="63"/>
        <end position="259"/>
    </location>
</feature>
<accession>A0A6N7Z7L8</accession>
<dbReference type="Proteomes" id="UP000440096">
    <property type="component" value="Unassembled WGS sequence"/>
</dbReference>
<dbReference type="Gene3D" id="3.40.190.10">
    <property type="entry name" value="Periplasmic binding protein-like II"/>
    <property type="match status" value="2"/>
</dbReference>
<protein>
    <submittedName>
        <fullName evidence="3">Aliphatic sulfonates ABC transporter substrate-binding protein</fullName>
    </submittedName>
</protein>
<dbReference type="RefSeq" id="WP_154759379.1">
    <property type="nucleotide sequence ID" value="NZ_WMBA01000045.1"/>
</dbReference>
<name>A0A6N7Z7L8_9PSEU</name>
<evidence type="ECO:0000313" key="4">
    <source>
        <dbReference type="Proteomes" id="UP000440096"/>
    </source>
</evidence>
<dbReference type="Pfam" id="PF09084">
    <property type="entry name" value="NMT1"/>
    <property type="match status" value="1"/>
</dbReference>
<dbReference type="AlphaFoldDB" id="A0A6N7Z7L8"/>
<dbReference type="PANTHER" id="PTHR30024:SF42">
    <property type="entry name" value="ALIPHATIC SULFONATES-BINDING PROTEIN-RELATED"/>
    <property type="match status" value="1"/>
</dbReference>
<keyword evidence="4" id="KW-1185">Reference proteome</keyword>
<dbReference type="InterPro" id="IPR015168">
    <property type="entry name" value="SsuA/THI5"/>
</dbReference>
<dbReference type="OrthoDB" id="506623at2"/>
<sequence>MSARTTVSRRTFLSAAGAAALSVPLAACGATAASDGGTPGKVRLTYGTISVPKSRGVLEKTLKDQGITVEWVGPFPNHAPSMQAVVGGSADFSFGGSTTPADQAILSGAGLVYVAWGASTPRTTAIVARPGSGISHVSDLVGKGVAVNKAGLGEFLLVAALEKYNVPKERVKFVYMNPPEASAAFGSGQIDAWSIWQGFREIAEVQYGATPIFVDNDELDFTIDFSSYLVRRDYAEKNADVIRAVIKAFKEDYDWQNQHYAESLRIGNTVSNYPGAVIDKMAAKNVQTTLSLMNDDGIAQLQRGADWLAERKILTRKIDIADHSVKL</sequence>
<dbReference type="PROSITE" id="PS51318">
    <property type="entry name" value="TAT"/>
    <property type="match status" value="1"/>
</dbReference>
<dbReference type="EMBL" id="WMBA01000045">
    <property type="protein sequence ID" value="MTD57244.1"/>
    <property type="molecule type" value="Genomic_DNA"/>
</dbReference>
<dbReference type="PANTHER" id="PTHR30024">
    <property type="entry name" value="ALIPHATIC SULFONATES-BINDING PROTEIN-RELATED"/>
    <property type="match status" value="1"/>
</dbReference>
<evidence type="ECO:0000259" key="2">
    <source>
        <dbReference type="Pfam" id="PF09084"/>
    </source>
</evidence>
<keyword evidence="1" id="KW-0732">Signal</keyword>
<feature type="chain" id="PRO_5026800437" evidence="1">
    <location>
        <begin position="33"/>
        <end position="327"/>
    </location>
</feature>
<dbReference type="InterPro" id="IPR006311">
    <property type="entry name" value="TAT_signal"/>
</dbReference>
<feature type="signal peptide" evidence="1">
    <location>
        <begin position="1"/>
        <end position="32"/>
    </location>
</feature>
<organism evidence="3 4">
    <name type="scientific">Amycolatopsis pithecellobii</name>
    <dbReference type="NCBI Taxonomy" id="664692"/>
    <lineage>
        <taxon>Bacteria</taxon>
        <taxon>Bacillati</taxon>
        <taxon>Actinomycetota</taxon>
        <taxon>Actinomycetes</taxon>
        <taxon>Pseudonocardiales</taxon>
        <taxon>Pseudonocardiaceae</taxon>
        <taxon>Amycolatopsis</taxon>
    </lineage>
</organism>
<evidence type="ECO:0000256" key="1">
    <source>
        <dbReference type="SAM" id="SignalP"/>
    </source>
</evidence>
<evidence type="ECO:0000313" key="3">
    <source>
        <dbReference type="EMBL" id="MTD57244.1"/>
    </source>
</evidence>
<gene>
    <name evidence="3" type="ORF">GKO32_25175</name>
</gene>